<gene>
    <name evidence="7" type="ORF">O3P69_003956</name>
</gene>
<keyword evidence="4" id="KW-0496">Mitochondrion</keyword>
<sequence>MESDWLIYGTISEVIWHYKGHVYLISRIDIIPDRSHIGYTMVDSQRQGDNERQSANAAVTQAVDLIMTWKPASDVFALKHFMFASAFLSTGSATYINAYYRKVVKLRNQAFMSSLLPVIIAPSLLGGMLHHQFVHRPLILETFKCPVCVELRGGMVQLFCGFVYPLMLAPLAAMQFAARLFTYPVPDAKKPLLLLMEIHKITKPILPKFYILAALQFIGGMAWTHWELHNLYTVLGKLGKMEEALEDHQSRNVYTMSDCHCSTLNMPLDSHREFNECESSGDECEPTRDELAEIEVHHASGGYLSRIKQLNES</sequence>
<feature type="transmembrane region" description="Helical" evidence="6">
    <location>
        <begin position="77"/>
        <end position="98"/>
    </location>
</feature>
<protein>
    <submittedName>
        <fullName evidence="7">Uncharacterized protein</fullName>
    </submittedName>
</protein>
<dbReference type="GO" id="GO:0032981">
    <property type="term" value="P:mitochondrial respiratory chain complex I assembly"/>
    <property type="evidence" value="ECO:0007669"/>
    <property type="project" value="TreeGrafter"/>
</dbReference>
<comment type="caution">
    <text evidence="7">The sequence shown here is derived from an EMBL/GenBank/DDBJ whole genome shotgun (WGS) entry which is preliminary data.</text>
</comment>
<accession>A0AAW0UEF5</accession>
<dbReference type="EMBL" id="JARAKH010000012">
    <property type="protein sequence ID" value="KAK8398455.1"/>
    <property type="molecule type" value="Genomic_DNA"/>
</dbReference>
<evidence type="ECO:0000256" key="5">
    <source>
        <dbReference type="ARBA" id="ARBA00023136"/>
    </source>
</evidence>
<dbReference type="PANTHER" id="PTHR16296:SF2">
    <property type="entry name" value="TRANSMEMBRANE PROTEIN 126A"/>
    <property type="match status" value="1"/>
</dbReference>
<dbReference type="InterPro" id="IPR009801">
    <property type="entry name" value="TMEM126"/>
</dbReference>
<dbReference type="GO" id="GO:0031966">
    <property type="term" value="C:mitochondrial membrane"/>
    <property type="evidence" value="ECO:0007669"/>
    <property type="project" value="UniProtKB-SubCell"/>
</dbReference>
<dbReference type="Proteomes" id="UP001487740">
    <property type="component" value="Unassembled WGS sequence"/>
</dbReference>
<feature type="transmembrane region" description="Helical" evidence="6">
    <location>
        <begin position="205"/>
        <end position="226"/>
    </location>
</feature>
<dbReference type="PANTHER" id="PTHR16296">
    <property type="entry name" value="UNCHARACTERIZED HYPOTHALAMUS PROTEIN HT007"/>
    <property type="match status" value="1"/>
</dbReference>
<reference evidence="7 8" key="1">
    <citation type="submission" date="2023-03" db="EMBL/GenBank/DDBJ databases">
        <title>High-quality genome of Scylla paramamosain provides insights in environmental adaptation.</title>
        <authorList>
            <person name="Zhang L."/>
        </authorList>
    </citation>
    <scope>NUCLEOTIDE SEQUENCE [LARGE SCALE GENOMIC DNA]</scope>
    <source>
        <strain evidence="7">LZ_2023a</strain>
        <tissue evidence="7">Muscle</tissue>
    </source>
</reference>
<keyword evidence="5 6" id="KW-0472">Membrane</keyword>
<comment type="subcellular location">
    <subcellularLocation>
        <location evidence="1">Mitochondrion membrane</location>
        <topology evidence="1">Multi-pass membrane protein</topology>
    </subcellularLocation>
</comment>
<dbReference type="Pfam" id="PF07114">
    <property type="entry name" value="TMEM126"/>
    <property type="match status" value="1"/>
</dbReference>
<evidence type="ECO:0000256" key="4">
    <source>
        <dbReference type="ARBA" id="ARBA00023128"/>
    </source>
</evidence>
<evidence type="ECO:0000256" key="2">
    <source>
        <dbReference type="ARBA" id="ARBA00022692"/>
    </source>
</evidence>
<organism evidence="7 8">
    <name type="scientific">Scylla paramamosain</name>
    <name type="common">Mud crab</name>
    <dbReference type="NCBI Taxonomy" id="85552"/>
    <lineage>
        <taxon>Eukaryota</taxon>
        <taxon>Metazoa</taxon>
        <taxon>Ecdysozoa</taxon>
        <taxon>Arthropoda</taxon>
        <taxon>Crustacea</taxon>
        <taxon>Multicrustacea</taxon>
        <taxon>Malacostraca</taxon>
        <taxon>Eumalacostraca</taxon>
        <taxon>Eucarida</taxon>
        <taxon>Decapoda</taxon>
        <taxon>Pleocyemata</taxon>
        <taxon>Brachyura</taxon>
        <taxon>Eubrachyura</taxon>
        <taxon>Portunoidea</taxon>
        <taxon>Portunidae</taxon>
        <taxon>Portuninae</taxon>
        <taxon>Scylla</taxon>
    </lineage>
</organism>
<proteinExistence type="predicted"/>
<evidence type="ECO:0000256" key="1">
    <source>
        <dbReference type="ARBA" id="ARBA00004225"/>
    </source>
</evidence>
<keyword evidence="3 6" id="KW-1133">Transmembrane helix</keyword>
<keyword evidence="8" id="KW-1185">Reference proteome</keyword>
<feature type="transmembrane region" description="Helical" evidence="6">
    <location>
        <begin position="110"/>
        <end position="129"/>
    </location>
</feature>
<feature type="transmembrane region" description="Helical" evidence="6">
    <location>
        <begin position="162"/>
        <end position="185"/>
    </location>
</feature>
<evidence type="ECO:0000313" key="8">
    <source>
        <dbReference type="Proteomes" id="UP001487740"/>
    </source>
</evidence>
<dbReference type="AlphaFoldDB" id="A0AAW0UEF5"/>
<name>A0AAW0UEF5_SCYPA</name>
<keyword evidence="2 6" id="KW-0812">Transmembrane</keyword>
<evidence type="ECO:0000313" key="7">
    <source>
        <dbReference type="EMBL" id="KAK8398455.1"/>
    </source>
</evidence>
<evidence type="ECO:0000256" key="6">
    <source>
        <dbReference type="SAM" id="Phobius"/>
    </source>
</evidence>
<evidence type="ECO:0000256" key="3">
    <source>
        <dbReference type="ARBA" id="ARBA00022989"/>
    </source>
</evidence>